<comment type="subunit">
    <text evidence="9">Type II secretion is composed of four main components: the outer membrane complex, the inner membrane complex, the cytoplasmic secretion ATPase and the periplasm-spanning pseudopilus.</text>
</comment>
<comment type="caution">
    <text evidence="11">The sequence shown here is derived from an EMBL/GenBank/DDBJ whole genome shotgun (WGS) entry which is preliminary data.</text>
</comment>
<keyword evidence="7 9" id="KW-1133">Transmembrane helix</keyword>
<evidence type="ECO:0000313" key="11">
    <source>
        <dbReference type="EMBL" id="GGK09754.1"/>
    </source>
</evidence>
<keyword evidence="5 9" id="KW-0997">Cell inner membrane</keyword>
<name>A0ABQ2EFK9_9GAMM</name>
<dbReference type="InterPro" id="IPR045584">
    <property type="entry name" value="Pilin-like"/>
</dbReference>
<dbReference type="RefSeq" id="WP_132986925.1">
    <property type="nucleotide sequence ID" value="NZ_BMME01000001.1"/>
</dbReference>
<reference evidence="12" key="1">
    <citation type="journal article" date="2019" name="Int. J. Syst. Evol. Microbiol.">
        <title>The Global Catalogue of Microorganisms (GCM) 10K type strain sequencing project: providing services to taxonomists for standard genome sequencing and annotation.</title>
        <authorList>
            <consortium name="The Broad Institute Genomics Platform"/>
            <consortium name="The Broad Institute Genome Sequencing Center for Infectious Disease"/>
            <person name="Wu L."/>
            <person name="Ma J."/>
        </authorList>
    </citation>
    <scope>NUCLEOTIDE SEQUENCE [LARGE SCALE GENOMIC DNA]</scope>
    <source>
        <strain evidence="12">CGMCC 1.8985</strain>
    </source>
</reference>
<evidence type="ECO:0000259" key="10">
    <source>
        <dbReference type="Pfam" id="PF02501"/>
    </source>
</evidence>
<evidence type="ECO:0000313" key="12">
    <source>
        <dbReference type="Proteomes" id="UP000599009"/>
    </source>
</evidence>
<keyword evidence="12" id="KW-1185">Reference proteome</keyword>
<dbReference type="PROSITE" id="PS00409">
    <property type="entry name" value="PROKAR_NTER_METHYL"/>
    <property type="match status" value="1"/>
</dbReference>
<dbReference type="NCBIfam" id="TIGR01707">
    <property type="entry name" value="gspI"/>
    <property type="match status" value="1"/>
</dbReference>
<evidence type="ECO:0000256" key="5">
    <source>
        <dbReference type="ARBA" id="ARBA00022519"/>
    </source>
</evidence>
<keyword evidence="3" id="KW-1003">Cell membrane</keyword>
<comment type="PTM">
    <text evidence="9">Cleaved by prepilin peptidase.</text>
</comment>
<feature type="transmembrane region" description="Helical" evidence="9">
    <location>
        <begin position="41"/>
        <end position="63"/>
    </location>
</feature>
<comment type="similarity">
    <text evidence="2 9">Belongs to the GSP I family.</text>
</comment>
<dbReference type="InterPro" id="IPR012902">
    <property type="entry name" value="N_methyl_site"/>
</dbReference>
<dbReference type="SUPFAM" id="SSF54523">
    <property type="entry name" value="Pili subunits"/>
    <property type="match status" value="1"/>
</dbReference>
<organism evidence="11 12">
    <name type="scientific">Luteimonas terricola</name>
    <dbReference type="NCBI Taxonomy" id="645597"/>
    <lineage>
        <taxon>Bacteria</taxon>
        <taxon>Pseudomonadati</taxon>
        <taxon>Pseudomonadota</taxon>
        <taxon>Gammaproteobacteria</taxon>
        <taxon>Lysobacterales</taxon>
        <taxon>Lysobacteraceae</taxon>
        <taxon>Luteimonas</taxon>
    </lineage>
</organism>
<sequence length="157" mass="16728">MARRAETPARRCGEVRAQSRCRAGILPRRRTDAPLRRGADAGFSLIEMLVALSVFALAVLGLLNLAGESTRTAVAIEERVLAAVVADNVAVEAATLDVRSLADEASGSEEAGGIDWHWTRSTTPSADPSLLRVDIRVSPPGESRVAAEVALFRSLPR</sequence>
<gene>
    <name evidence="11" type="primary">xcsI</name>
    <name evidence="11" type="ORF">GCM10011394_18980</name>
</gene>
<evidence type="ECO:0000256" key="7">
    <source>
        <dbReference type="ARBA" id="ARBA00022989"/>
    </source>
</evidence>
<evidence type="ECO:0000256" key="3">
    <source>
        <dbReference type="ARBA" id="ARBA00022475"/>
    </source>
</evidence>
<evidence type="ECO:0000256" key="9">
    <source>
        <dbReference type="RuleBase" id="RU368030"/>
    </source>
</evidence>
<keyword evidence="6 9" id="KW-0812">Transmembrane</keyword>
<keyword evidence="8 9" id="KW-0472">Membrane</keyword>
<comment type="subcellular location">
    <subcellularLocation>
        <location evidence="1 9">Cell inner membrane</location>
        <topology evidence="1 9">Single-pass membrane protein</topology>
    </subcellularLocation>
</comment>
<dbReference type="Pfam" id="PF02501">
    <property type="entry name" value="T2SSI"/>
    <property type="match status" value="1"/>
</dbReference>
<evidence type="ECO:0000256" key="2">
    <source>
        <dbReference type="ARBA" id="ARBA00008358"/>
    </source>
</evidence>
<evidence type="ECO:0000256" key="4">
    <source>
        <dbReference type="ARBA" id="ARBA00022481"/>
    </source>
</evidence>
<evidence type="ECO:0000256" key="1">
    <source>
        <dbReference type="ARBA" id="ARBA00004377"/>
    </source>
</evidence>
<dbReference type="Proteomes" id="UP000599009">
    <property type="component" value="Unassembled WGS sequence"/>
</dbReference>
<evidence type="ECO:0000256" key="6">
    <source>
        <dbReference type="ARBA" id="ARBA00022692"/>
    </source>
</evidence>
<dbReference type="Pfam" id="PF07963">
    <property type="entry name" value="N_methyl"/>
    <property type="match status" value="1"/>
</dbReference>
<dbReference type="PANTHER" id="PTHR38779:SF2">
    <property type="entry name" value="TYPE II SECRETION SYSTEM PROTEIN I-RELATED"/>
    <property type="match status" value="1"/>
</dbReference>
<comment type="function">
    <text evidence="9">Component of the type II secretion system required for the energy-dependent secretion of extracellular factors such as proteases and toxins from the periplasm.</text>
</comment>
<proteinExistence type="inferred from homology"/>
<keyword evidence="4 9" id="KW-0488">Methylation</keyword>
<dbReference type="PANTHER" id="PTHR38779">
    <property type="entry name" value="TYPE II SECRETION SYSTEM PROTEIN I-RELATED"/>
    <property type="match status" value="1"/>
</dbReference>
<evidence type="ECO:0000256" key="8">
    <source>
        <dbReference type="ARBA" id="ARBA00023136"/>
    </source>
</evidence>
<accession>A0ABQ2EFK9</accession>
<dbReference type="Gene3D" id="3.30.1300.30">
    <property type="entry name" value="GSPII I/J protein-like"/>
    <property type="match status" value="1"/>
</dbReference>
<dbReference type="NCBIfam" id="TIGR02532">
    <property type="entry name" value="IV_pilin_GFxxxE"/>
    <property type="match status" value="1"/>
</dbReference>
<dbReference type="InterPro" id="IPR010052">
    <property type="entry name" value="T2SS_protein-GspI"/>
</dbReference>
<dbReference type="EMBL" id="BMME01000001">
    <property type="protein sequence ID" value="GGK09754.1"/>
    <property type="molecule type" value="Genomic_DNA"/>
</dbReference>
<dbReference type="InterPro" id="IPR003413">
    <property type="entry name" value="T2SS_GspI_C"/>
</dbReference>
<protein>
    <recommendedName>
        <fullName evidence="9">Type II secretion system protein I</fullName>
        <shortName evidence="9">T2SS minor pseudopilin I</shortName>
    </recommendedName>
</protein>
<feature type="domain" description="Type II secretion system protein GspI C-terminal" evidence="10">
    <location>
        <begin position="77"/>
        <end position="152"/>
    </location>
</feature>